<dbReference type="RefSeq" id="WP_196825283.1">
    <property type="nucleotide sequence ID" value="NZ_CP046980.1"/>
</dbReference>
<dbReference type="AlphaFoldDB" id="A0A931GSE8"/>
<comment type="caution">
    <text evidence="2">The sequence shown here is derived from an EMBL/GenBank/DDBJ whole genome shotgun (WGS) entry which is preliminary data.</text>
</comment>
<dbReference type="Proteomes" id="UP000658613">
    <property type="component" value="Unassembled WGS sequence"/>
</dbReference>
<keyword evidence="3" id="KW-1185">Reference proteome</keyword>
<evidence type="ECO:0000313" key="3">
    <source>
        <dbReference type="Proteomes" id="UP000658613"/>
    </source>
</evidence>
<gene>
    <name evidence="2" type="ORF">IW254_001952</name>
</gene>
<reference evidence="2" key="1">
    <citation type="submission" date="2020-11" db="EMBL/GenBank/DDBJ databases">
        <title>Sequencing the genomes of 1000 actinobacteria strains.</title>
        <authorList>
            <person name="Klenk H.-P."/>
        </authorList>
    </citation>
    <scope>NUCLEOTIDE SEQUENCE</scope>
    <source>
        <strain evidence="2">DSM 45632</strain>
    </source>
</reference>
<proteinExistence type="predicted"/>
<sequence>MLQSTWEGQPELPLTTVFGILANRGVGWGSSDKELVDALVEMGSEHPGLLTPDAATTAVVTSENPGATVTFNEGQVVVRPRGGQGPRGHAHGKGQGHRKGRRLEETMPSVWEFESARPVGPGWPLVVTDRDHFDHRLGVAKLITVFEPEAVPAGLERLDIGDAQWLVLFQDGTRGLLGRTVRLWTMDRRSVNRNVVAWEKIVECVAGSDMVVAPRGGGPDMNLGEVERVIHLNP</sequence>
<name>A0A931GSE8_9CORY</name>
<evidence type="ECO:0000313" key="2">
    <source>
        <dbReference type="EMBL" id="MBG6122983.1"/>
    </source>
</evidence>
<feature type="compositionally biased region" description="Basic residues" evidence="1">
    <location>
        <begin position="88"/>
        <end position="101"/>
    </location>
</feature>
<organism evidence="2 3">
    <name type="scientific">Corynebacterium aquatimens</name>
    <dbReference type="NCBI Taxonomy" id="1190508"/>
    <lineage>
        <taxon>Bacteria</taxon>
        <taxon>Bacillati</taxon>
        <taxon>Actinomycetota</taxon>
        <taxon>Actinomycetes</taxon>
        <taxon>Mycobacteriales</taxon>
        <taxon>Corynebacteriaceae</taxon>
        <taxon>Corynebacterium</taxon>
    </lineage>
</organism>
<dbReference type="EMBL" id="JADOUE010000001">
    <property type="protein sequence ID" value="MBG6122983.1"/>
    <property type="molecule type" value="Genomic_DNA"/>
</dbReference>
<protein>
    <submittedName>
        <fullName evidence="2">Uncharacterized protein</fullName>
    </submittedName>
</protein>
<evidence type="ECO:0000256" key="1">
    <source>
        <dbReference type="SAM" id="MobiDB-lite"/>
    </source>
</evidence>
<accession>A0A931GSE8</accession>
<feature type="region of interest" description="Disordered" evidence="1">
    <location>
        <begin position="78"/>
        <end position="102"/>
    </location>
</feature>